<evidence type="ECO:0000313" key="3">
    <source>
        <dbReference type="Proteomes" id="UP000030651"/>
    </source>
</evidence>
<dbReference type="eggNOG" id="ENOG502RJNJ">
    <property type="taxonomic scope" value="Eukaryota"/>
</dbReference>
<dbReference type="AlphaFoldDB" id="W3X1A7"/>
<organism evidence="2 3">
    <name type="scientific">Pestalotiopsis fici (strain W106-1 / CGMCC3.15140)</name>
    <dbReference type="NCBI Taxonomy" id="1229662"/>
    <lineage>
        <taxon>Eukaryota</taxon>
        <taxon>Fungi</taxon>
        <taxon>Dikarya</taxon>
        <taxon>Ascomycota</taxon>
        <taxon>Pezizomycotina</taxon>
        <taxon>Sordariomycetes</taxon>
        <taxon>Xylariomycetidae</taxon>
        <taxon>Amphisphaeriales</taxon>
        <taxon>Sporocadaceae</taxon>
        <taxon>Pestalotiopsis</taxon>
    </lineage>
</organism>
<feature type="compositionally biased region" description="Basic and acidic residues" evidence="1">
    <location>
        <begin position="243"/>
        <end position="253"/>
    </location>
</feature>
<evidence type="ECO:0000256" key="1">
    <source>
        <dbReference type="SAM" id="MobiDB-lite"/>
    </source>
</evidence>
<protein>
    <submittedName>
        <fullName evidence="2">Uncharacterized protein</fullName>
    </submittedName>
</protein>
<proteinExistence type="predicted"/>
<sequence>MLRYPATTISLTIAEVKEYERGRRTNDHLAQASEIQHEVLPKHSIRPAICSSPEQIREIGRRHHSDRSKREKPIATSSVANDLSQQCVLAHRQRMPTRDDESGELEAQSLYSSASTPQRAALAADVPDRSLNVAQMLSMRLPPPFSMGNRVVSDEHATPSMRQSVDRSPGEGAGRTTPATPARLPSLTGHDGPAASPAVQASGMRPLEATASFARINCVSTDDGLTLSSSPHSPWDTPSKPPRVCEERPHVDPRQSSSKIKVYSDDVPASLQPSTPQHLPEARHQSRLRGSYTAPVARAQRRAGHEPGTVRRRHARSPRQTGLETPGFRGLYGGTENSDDLALYQEALHLNEGEADHGT</sequence>
<dbReference type="EMBL" id="KI912114">
    <property type="protein sequence ID" value="ETS79177.1"/>
    <property type="molecule type" value="Genomic_DNA"/>
</dbReference>
<feature type="compositionally biased region" description="Polar residues" evidence="1">
    <location>
        <begin position="75"/>
        <end position="87"/>
    </location>
</feature>
<feature type="region of interest" description="Disordered" evidence="1">
    <location>
        <begin position="224"/>
        <end position="337"/>
    </location>
</feature>
<dbReference type="KEGG" id="pfy:PFICI_09030"/>
<dbReference type="InParanoid" id="W3X1A7"/>
<gene>
    <name evidence="2" type="ORF">PFICI_09030</name>
</gene>
<feature type="region of interest" description="Disordered" evidence="1">
    <location>
        <begin position="145"/>
        <end position="200"/>
    </location>
</feature>
<dbReference type="RefSeq" id="XP_007835802.1">
    <property type="nucleotide sequence ID" value="XM_007837611.1"/>
</dbReference>
<dbReference type="GeneID" id="19274043"/>
<dbReference type="Proteomes" id="UP000030651">
    <property type="component" value="Unassembled WGS sequence"/>
</dbReference>
<keyword evidence="3" id="KW-1185">Reference proteome</keyword>
<feature type="compositionally biased region" description="Polar residues" evidence="1">
    <location>
        <begin position="109"/>
        <end position="118"/>
    </location>
</feature>
<name>W3X1A7_PESFW</name>
<dbReference type="OMA" id="SFARINC"/>
<reference evidence="3" key="1">
    <citation type="journal article" date="2015" name="BMC Genomics">
        <title>Genomic and transcriptomic analysis of the endophytic fungus Pestalotiopsis fici reveals its lifestyle and high potential for synthesis of natural products.</title>
        <authorList>
            <person name="Wang X."/>
            <person name="Zhang X."/>
            <person name="Liu L."/>
            <person name="Xiang M."/>
            <person name="Wang W."/>
            <person name="Sun X."/>
            <person name="Che Y."/>
            <person name="Guo L."/>
            <person name="Liu G."/>
            <person name="Guo L."/>
            <person name="Wang C."/>
            <person name="Yin W.B."/>
            <person name="Stadler M."/>
            <person name="Zhang X."/>
            <person name="Liu X."/>
        </authorList>
    </citation>
    <scope>NUCLEOTIDE SEQUENCE [LARGE SCALE GENOMIC DNA]</scope>
    <source>
        <strain evidence="3">W106-1 / CGMCC3.15140</strain>
    </source>
</reference>
<dbReference type="OrthoDB" id="3437607at2759"/>
<evidence type="ECO:0000313" key="2">
    <source>
        <dbReference type="EMBL" id="ETS79177.1"/>
    </source>
</evidence>
<dbReference type="HOGENOM" id="CLU_771848_0_0_1"/>
<feature type="region of interest" description="Disordered" evidence="1">
    <location>
        <begin position="60"/>
        <end position="122"/>
    </location>
</feature>
<accession>W3X1A7</accession>